<organism evidence="2 3">
    <name type="scientific">Hymenobacter aranciens</name>
    <dbReference type="NCBI Taxonomy" id="3063996"/>
    <lineage>
        <taxon>Bacteria</taxon>
        <taxon>Pseudomonadati</taxon>
        <taxon>Bacteroidota</taxon>
        <taxon>Cytophagia</taxon>
        <taxon>Cytophagales</taxon>
        <taxon>Hymenobacteraceae</taxon>
        <taxon>Hymenobacter</taxon>
    </lineage>
</organism>
<evidence type="ECO:0000313" key="2">
    <source>
        <dbReference type="EMBL" id="MDO7873478.1"/>
    </source>
</evidence>
<evidence type="ECO:0000256" key="1">
    <source>
        <dbReference type="SAM" id="SignalP"/>
    </source>
</evidence>
<reference evidence="2" key="1">
    <citation type="submission" date="2023-07" db="EMBL/GenBank/DDBJ databases">
        <authorList>
            <person name="Kim M.K."/>
        </authorList>
    </citation>
    <scope>NUCLEOTIDE SEQUENCE</scope>
    <source>
        <strain evidence="2">ASUV-10-1</strain>
    </source>
</reference>
<proteinExistence type="predicted"/>
<protein>
    <recommendedName>
        <fullName evidence="4">Lipoprotein</fullName>
    </recommendedName>
</protein>
<keyword evidence="1" id="KW-0732">Signal</keyword>
<feature type="chain" id="PRO_5046470351" description="Lipoprotein" evidence="1">
    <location>
        <begin position="21"/>
        <end position="220"/>
    </location>
</feature>
<dbReference type="RefSeq" id="WP_305004793.1">
    <property type="nucleotide sequence ID" value="NZ_JAUQSY010000001.1"/>
</dbReference>
<dbReference type="PROSITE" id="PS51257">
    <property type="entry name" value="PROKAR_LIPOPROTEIN"/>
    <property type="match status" value="1"/>
</dbReference>
<evidence type="ECO:0008006" key="4">
    <source>
        <dbReference type="Google" id="ProtNLM"/>
    </source>
</evidence>
<gene>
    <name evidence="2" type="ORF">Q5H93_01955</name>
</gene>
<feature type="signal peptide" evidence="1">
    <location>
        <begin position="1"/>
        <end position="20"/>
    </location>
</feature>
<accession>A0ABT9BA99</accession>
<name>A0ABT9BA99_9BACT</name>
<sequence length="220" mass="23135">MRSLFVALPLLVLAACQSQSSDTTTAQVAPLPPVAVDAAVPPATAGPAPVAADSAAPFWVEPGRSLARLRLGADAGTALAPLGKPSFGDAAMQKAWATWYGRDSARTQLDVYTAPRNNDVDHHTVQLVRTTSREFRLPNSLGVGSLLAEIQAAYGQLPLAATYQLTAGPRYLYDDVKRGVAFETDGQAAGSRCRALIVHLSGQAVASAALPMPEYLKQLK</sequence>
<dbReference type="EMBL" id="JAUQSY010000001">
    <property type="protein sequence ID" value="MDO7873478.1"/>
    <property type="molecule type" value="Genomic_DNA"/>
</dbReference>
<dbReference type="Proteomes" id="UP001176429">
    <property type="component" value="Unassembled WGS sequence"/>
</dbReference>
<evidence type="ECO:0000313" key="3">
    <source>
        <dbReference type="Proteomes" id="UP001176429"/>
    </source>
</evidence>
<keyword evidence="3" id="KW-1185">Reference proteome</keyword>
<comment type="caution">
    <text evidence="2">The sequence shown here is derived from an EMBL/GenBank/DDBJ whole genome shotgun (WGS) entry which is preliminary data.</text>
</comment>